<dbReference type="STRING" id="588581.Cpap_1491"/>
<organism evidence="1 2">
    <name type="scientific">Ruminiclostridium papyrosolvens DSM 2782</name>
    <dbReference type="NCBI Taxonomy" id="588581"/>
    <lineage>
        <taxon>Bacteria</taxon>
        <taxon>Bacillati</taxon>
        <taxon>Bacillota</taxon>
        <taxon>Clostridia</taxon>
        <taxon>Eubacteriales</taxon>
        <taxon>Oscillospiraceae</taxon>
        <taxon>Ruminiclostridium</taxon>
    </lineage>
</organism>
<sequence>MIGQRPESEDFMRVNDTAKIKTGPCAGIEGLVTGADFQLYRVTMRLSDGTYIETNWENVQQKSEDTDTGESLCRICGKPVSQCDRG</sequence>
<proteinExistence type="predicted"/>
<reference evidence="1" key="2">
    <citation type="submission" date="2011-01" db="EMBL/GenBank/DDBJ databases">
        <title>The Non-contiguous Finished genome of Clostridium papyrosolvens.</title>
        <authorList>
            <person name="Lucas S."/>
            <person name="Copeland A."/>
            <person name="Lapidus A."/>
            <person name="Cheng J.-F."/>
            <person name="Goodwin L."/>
            <person name="Pitluck S."/>
            <person name="Misra M."/>
            <person name="Chertkov O."/>
            <person name="Detter J.C."/>
            <person name="Han C."/>
            <person name="Tapia R."/>
            <person name="Land M."/>
            <person name="Hauser L."/>
            <person name="Kyrpides N."/>
            <person name="Ivanova N."/>
            <person name="Pagani I."/>
            <person name="Mouttaki H."/>
            <person name="He Z."/>
            <person name="Zhou J."/>
            <person name="Hemme C.L."/>
            <person name="Woyke T."/>
        </authorList>
    </citation>
    <scope>NUCLEOTIDE SEQUENCE [LARGE SCALE GENOMIC DNA]</scope>
    <source>
        <strain evidence="1">DSM 2782</strain>
    </source>
</reference>
<comment type="caution">
    <text evidence="1">The sequence shown here is derived from an EMBL/GenBank/DDBJ whole genome shotgun (WGS) entry which is preliminary data.</text>
</comment>
<dbReference type="Proteomes" id="UP000003860">
    <property type="component" value="Unassembled WGS sequence"/>
</dbReference>
<dbReference type="AlphaFoldDB" id="F1TED3"/>
<dbReference type="EMBL" id="ACXX02000009">
    <property type="protein sequence ID" value="EGD47099.1"/>
    <property type="molecule type" value="Genomic_DNA"/>
</dbReference>
<reference evidence="1" key="1">
    <citation type="submission" date="2009-07" db="EMBL/GenBank/DDBJ databases">
        <authorList>
            <consortium name="US DOE Joint Genome Institute (JGI-PGF)"/>
            <person name="Lucas S."/>
            <person name="Copeland A."/>
            <person name="Lapidus A."/>
            <person name="Glavina del Rio T."/>
            <person name="Tice H."/>
            <person name="Bruce D."/>
            <person name="Goodwin L."/>
            <person name="Pitluck S."/>
            <person name="Larimer F."/>
            <person name="Land M.L."/>
            <person name="Mouttaki H."/>
            <person name="He Z."/>
            <person name="Zhou J."/>
            <person name="Hemme C.L."/>
        </authorList>
    </citation>
    <scope>NUCLEOTIDE SEQUENCE</scope>
    <source>
        <strain evidence="1">DSM 2782</strain>
    </source>
</reference>
<protein>
    <submittedName>
        <fullName evidence="1">Uncharacterized protein</fullName>
    </submittedName>
</protein>
<evidence type="ECO:0000313" key="1">
    <source>
        <dbReference type="EMBL" id="EGD47099.1"/>
    </source>
</evidence>
<evidence type="ECO:0000313" key="2">
    <source>
        <dbReference type="Proteomes" id="UP000003860"/>
    </source>
</evidence>
<keyword evidence="2" id="KW-1185">Reference proteome</keyword>
<name>F1TED3_9FIRM</name>
<accession>F1TED3</accession>
<gene>
    <name evidence="1" type="ORF">Cpap_1491</name>
</gene>